<dbReference type="SUPFAM" id="SSF53335">
    <property type="entry name" value="S-adenosyl-L-methionine-dependent methyltransferases"/>
    <property type="match status" value="1"/>
</dbReference>
<feature type="region of interest" description="Disordered" evidence="3">
    <location>
        <begin position="1"/>
        <end position="27"/>
    </location>
</feature>
<keyword evidence="2 4" id="KW-0808">Transferase</keyword>
<dbReference type="PANTHER" id="PTHR43542:SF1">
    <property type="entry name" value="METHYLTRANSFERASE"/>
    <property type="match status" value="1"/>
</dbReference>
<dbReference type="PIRSF" id="PIRSF004553">
    <property type="entry name" value="CHP00095"/>
    <property type="match status" value="1"/>
</dbReference>
<dbReference type="InterPro" id="IPR029063">
    <property type="entry name" value="SAM-dependent_MTases_sf"/>
</dbReference>
<reference evidence="4 5" key="1">
    <citation type="submission" date="2024-09" db="EMBL/GenBank/DDBJ databases">
        <authorList>
            <person name="Sun Q."/>
            <person name="Mori K."/>
        </authorList>
    </citation>
    <scope>NUCLEOTIDE SEQUENCE [LARGE SCALE GENOMIC DNA]</scope>
    <source>
        <strain evidence="4 5">CCM 3426</strain>
    </source>
</reference>
<dbReference type="RefSeq" id="WP_189646718.1">
    <property type="nucleotide sequence ID" value="NZ_BMRC01000003.1"/>
</dbReference>
<dbReference type="Proteomes" id="UP001589647">
    <property type="component" value="Unassembled WGS sequence"/>
</dbReference>
<proteinExistence type="predicted"/>
<dbReference type="InterPro" id="IPR004398">
    <property type="entry name" value="RNA_MeTrfase_RsmD"/>
</dbReference>
<sequence length="188" mass="20403">MTRIIAGSAGGRRLAVPPGRGTRPTSDRAREGIFLTLDSLYGLREARVLDLYAGSGAVGLESLSRGAAHALLVESDAKAVRTIRANIQSLGLDGAELAADKVERVLAKPPEEPYDIVFADPPYALGDGEVTRVLELLRDNGWLVEEGLVAFERETRGKPLMWPEGYVEERVRRYGEASVWYGRAAGNP</sequence>
<dbReference type="Pfam" id="PF03602">
    <property type="entry name" value="Cons_hypoth95"/>
    <property type="match status" value="1"/>
</dbReference>
<evidence type="ECO:0000256" key="2">
    <source>
        <dbReference type="ARBA" id="ARBA00022679"/>
    </source>
</evidence>
<comment type="caution">
    <text evidence="4">The sequence shown here is derived from an EMBL/GenBank/DDBJ whole genome shotgun (WGS) entry which is preliminary data.</text>
</comment>
<evidence type="ECO:0000256" key="3">
    <source>
        <dbReference type="SAM" id="MobiDB-lite"/>
    </source>
</evidence>
<protein>
    <submittedName>
        <fullName evidence="4">16S rRNA (Guanine(966)-N(2))-methyltransferase RsmD</fullName>
        <ecNumber evidence="4">2.1.1.171</ecNumber>
    </submittedName>
</protein>
<dbReference type="GO" id="GO:0052913">
    <property type="term" value="F:16S rRNA (guanine(966)-N(2))-methyltransferase activity"/>
    <property type="evidence" value="ECO:0007669"/>
    <property type="project" value="UniProtKB-EC"/>
</dbReference>
<name>A0ABV5I8H0_9ACTN</name>
<dbReference type="EC" id="2.1.1.171" evidence="4"/>
<keyword evidence="1 4" id="KW-0489">Methyltransferase</keyword>
<dbReference type="InterPro" id="IPR002052">
    <property type="entry name" value="DNA_methylase_N6_adenine_CS"/>
</dbReference>
<gene>
    <name evidence="4" type="primary">rsmD</name>
    <name evidence="4" type="ORF">ACFFV7_06470</name>
</gene>
<dbReference type="PROSITE" id="PS00092">
    <property type="entry name" value="N6_MTASE"/>
    <property type="match status" value="1"/>
</dbReference>
<dbReference type="PANTHER" id="PTHR43542">
    <property type="entry name" value="METHYLTRANSFERASE"/>
    <property type="match status" value="1"/>
</dbReference>
<dbReference type="Gene3D" id="3.40.50.150">
    <property type="entry name" value="Vaccinia Virus protein VP39"/>
    <property type="match status" value="1"/>
</dbReference>
<dbReference type="NCBIfam" id="TIGR00095">
    <property type="entry name" value="16S rRNA (guanine(966)-N(2))-methyltransferase RsmD"/>
    <property type="match status" value="1"/>
</dbReference>
<dbReference type="EMBL" id="JBHMEI010000003">
    <property type="protein sequence ID" value="MFB9200829.1"/>
    <property type="molecule type" value="Genomic_DNA"/>
</dbReference>
<evidence type="ECO:0000313" key="5">
    <source>
        <dbReference type="Proteomes" id="UP001589647"/>
    </source>
</evidence>
<organism evidence="4 5">
    <name type="scientific">Nonomuraea spiralis</name>
    <dbReference type="NCBI Taxonomy" id="46182"/>
    <lineage>
        <taxon>Bacteria</taxon>
        <taxon>Bacillati</taxon>
        <taxon>Actinomycetota</taxon>
        <taxon>Actinomycetes</taxon>
        <taxon>Streptosporangiales</taxon>
        <taxon>Streptosporangiaceae</taxon>
        <taxon>Nonomuraea</taxon>
    </lineage>
</organism>
<dbReference type="CDD" id="cd02440">
    <property type="entry name" value="AdoMet_MTases"/>
    <property type="match status" value="1"/>
</dbReference>
<evidence type="ECO:0000256" key="1">
    <source>
        <dbReference type="ARBA" id="ARBA00022603"/>
    </source>
</evidence>
<evidence type="ECO:0000313" key="4">
    <source>
        <dbReference type="EMBL" id="MFB9200829.1"/>
    </source>
</evidence>
<accession>A0ABV5I8H0</accession>
<keyword evidence="5" id="KW-1185">Reference proteome</keyword>